<gene>
    <name evidence="2" type="ORF">NC661_14305</name>
</gene>
<keyword evidence="3" id="KW-1185">Reference proteome</keyword>
<dbReference type="EMBL" id="JAMQJZ010000011">
    <property type="protein sequence ID" value="MDC3421545.1"/>
    <property type="molecule type" value="Genomic_DNA"/>
</dbReference>
<protein>
    <submittedName>
        <fullName evidence="2">YdhK family protein</fullName>
    </submittedName>
</protein>
<sequence>MIFLVACGNTHMEEMDDSHHMVMQGSGEVPEDLQVAKDPTYPVGNKAMSKADHMGEMMMGVEVEIVGAYETTAYITSFTPKGHPRIENHKWIIQEEIIDAGEEKLEPGAEVETTADHMMGMKGSTQEIIDSKETTVYMVDFTTVDGHEVTNHKWVIEEELEPIN</sequence>
<proteinExistence type="predicted"/>
<reference evidence="2" key="1">
    <citation type="submission" date="2022-06" db="EMBL/GenBank/DDBJ databases">
        <title>Aquibacillus sp. a new bacterium isolated from soil saline samples.</title>
        <authorList>
            <person name="Galisteo C."/>
            <person name="De La Haba R."/>
            <person name="Sanchez-Porro C."/>
            <person name="Ventosa A."/>
        </authorList>
    </citation>
    <scope>NUCLEOTIDE SEQUENCE</scope>
    <source>
        <strain evidence="2">JCM 12387</strain>
    </source>
</reference>
<dbReference type="Pfam" id="PF07563">
    <property type="entry name" value="DUF1541"/>
    <property type="match status" value="2"/>
</dbReference>
<feature type="domain" description="DUF1541" evidence="1">
    <location>
        <begin position="43"/>
        <end position="94"/>
    </location>
</feature>
<evidence type="ECO:0000313" key="3">
    <source>
        <dbReference type="Proteomes" id="UP001145072"/>
    </source>
</evidence>
<dbReference type="Proteomes" id="UP001145072">
    <property type="component" value="Unassembled WGS sequence"/>
</dbReference>
<accession>A0A9X3WMI4</accession>
<dbReference type="AlphaFoldDB" id="A0A9X3WMI4"/>
<organism evidence="2 3">
    <name type="scientific">Aquibacillus koreensis</name>
    <dbReference type="NCBI Taxonomy" id="279446"/>
    <lineage>
        <taxon>Bacteria</taxon>
        <taxon>Bacillati</taxon>
        <taxon>Bacillota</taxon>
        <taxon>Bacilli</taxon>
        <taxon>Bacillales</taxon>
        <taxon>Bacillaceae</taxon>
        <taxon>Aquibacillus</taxon>
    </lineage>
</organism>
<name>A0A9X3WMI4_9BACI</name>
<feature type="domain" description="DUF1541" evidence="1">
    <location>
        <begin position="107"/>
        <end position="157"/>
    </location>
</feature>
<comment type="caution">
    <text evidence="2">The sequence shown here is derived from an EMBL/GenBank/DDBJ whole genome shotgun (WGS) entry which is preliminary data.</text>
</comment>
<evidence type="ECO:0000313" key="2">
    <source>
        <dbReference type="EMBL" id="MDC3421545.1"/>
    </source>
</evidence>
<dbReference type="Gene3D" id="2.30.30.1210">
    <property type="entry name" value="Domain of unknown function DUF1541"/>
    <property type="match status" value="1"/>
</dbReference>
<evidence type="ECO:0000259" key="1">
    <source>
        <dbReference type="Pfam" id="PF07563"/>
    </source>
</evidence>
<dbReference type="InterPro" id="IPR011438">
    <property type="entry name" value="DUF1541"/>
</dbReference>